<dbReference type="SMART" id="SM00255">
    <property type="entry name" value="TIR"/>
    <property type="match status" value="1"/>
</dbReference>
<dbReference type="Pfam" id="PF00931">
    <property type="entry name" value="NB-ARC"/>
    <property type="match status" value="1"/>
</dbReference>
<proteinExistence type="predicted"/>
<reference evidence="6 7" key="1">
    <citation type="submission" date="2024-11" db="EMBL/GenBank/DDBJ databases">
        <title>Chromosome-level genome assembly of Eucalyptus globulus Labill. provides insights into its genome evolution.</title>
        <authorList>
            <person name="Li X."/>
        </authorList>
    </citation>
    <scope>NUCLEOTIDE SEQUENCE [LARGE SCALE GENOMIC DNA]</scope>
    <source>
        <strain evidence="6">CL2024</strain>
        <tissue evidence="6">Fresh tender leaves</tissue>
    </source>
</reference>
<dbReference type="PROSITE" id="PS50104">
    <property type="entry name" value="TIR"/>
    <property type="match status" value="1"/>
</dbReference>
<sequence length="1117" mass="127315">MASSSKPKSNYEVFLSFRGTDVRNTFLGHLYKALHHNGIYTFVDSEELRKGDQTLPVLMKAIEESFVAIIIFSKDYASSRWCLEELMKIMECKEQKDLTVLPVFYKVDPREVRWGSKSYGKALAKHESKFKKDLEKVQRWKKALFNASSLSGWHFNDGDESELIERIVKEISTLLDRTPLHVAKHPVGINSRVVKLKSMLNLESDDGVLMMGLWGKGGIGKTSLAKAIYNDIFRQFEGSAFLANVRETSKGCRDLVALQEKLLSEVLLLKQRLVVSNVDAGTNLVRDRLCCKKVLLILDDVDDLRQLNALAGEGKWFGNGSRIIITTRDKHLLTCHGIDQDHVYEVKALEDSEARELLSKHAFQTHQKLKIRTDLVDSVLNHAEGLPLAIEVLGSFLCGRREHEWKSTLKKFSRIPHKTINNVLKISYDGLEDNEKEIFLHIACFFKGQDSEYIKKVIDSCDFEIAIGLEILIERSLISIEHRIIEMHDLIQLMGMDIVNQECRDDPWRRSRLWLYDDVLDVLSRDMGDCAVKAIVLEPPKQKEIYIKPNAFTKVSRLRLLIMHNLHNSFQGPICLPNELRWFEWAGCASWFPQFSSGPKKLMGICMSKCSITGVPKQFEDFQQLKYINFSNCESLVHMPDLSCTPNLEELVLCDCKNLVEAHESIAYHDKLQLLNLRGCRKIDNFPNIPHQLEGLKKLCLQGTTIKELPVSIENLVSLKIMDLSNCKNLVSLPSSIYKLQNIELLELAYCTNLIGFPKYEDLANLHMNSGLSNLLFLSLGGCNLCGIEFLENPSCFPFLQELLLGESHVASLPTSIRERDHLTVKAISFCQEIPELPPFLKILAANKCESLQKTGDVFSSAFVRRVLTATDLPSLDQTPSDYTIWSVGEEMPEWVLPIEERSVSFMALEDLYDKFLIVTLCAVFSNDDHAKYPIFEILPHVNGEMRDCKGGCKGGRHFLTMDSDQSLLWFFTPYDLWGEVNFGQIDTSYVHFSLTVSTAKVKKWGFRIICKPLEDDLKIGIQDNRLIDLALLHEVVLELTDLEVESPLMHKDNLIETDLQKELQDCQRSEEHSQIVSKRNPKLILPHGMKTKNMITFNSTSRDEHASVGLQLLLLE</sequence>
<dbReference type="InterPro" id="IPR032675">
    <property type="entry name" value="LRR_dom_sf"/>
</dbReference>
<dbReference type="FunFam" id="3.40.50.10140:FF:000007">
    <property type="entry name" value="Disease resistance protein (TIR-NBS-LRR class)"/>
    <property type="match status" value="1"/>
</dbReference>
<dbReference type="GO" id="GO:0006952">
    <property type="term" value="P:defense response"/>
    <property type="evidence" value="ECO:0007669"/>
    <property type="project" value="UniProtKB-KW"/>
</dbReference>
<dbReference type="InterPro" id="IPR058192">
    <property type="entry name" value="WHD_ROQ1-like"/>
</dbReference>
<dbReference type="PRINTS" id="PR00364">
    <property type="entry name" value="DISEASERSIST"/>
</dbReference>
<dbReference type="InterPro" id="IPR044974">
    <property type="entry name" value="Disease_R_plants"/>
</dbReference>
<protein>
    <recommendedName>
        <fullName evidence="5">TIR domain-containing protein</fullName>
    </recommendedName>
</protein>
<dbReference type="SUPFAM" id="SSF52200">
    <property type="entry name" value="Toll/Interleukin receptor TIR domain"/>
    <property type="match status" value="1"/>
</dbReference>
<accession>A0ABD3KIH7</accession>
<evidence type="ECO:0000256" key="4">
    <source>
        <dbReference type="ARBA" id="ARBA00023027"/>
    </source>
</evidence>
<dbReference type="PANTHER" id="PTHR11017:SF292">
    <property type="entry name" value="AAA+ ATPASE DOMAIN-CONTAINING PROTEIN"/>
    <property type="match status" value="1"/>
</dbReference>
<dbReference type="Gene3D" id="1.10.8.430">
    <property type="entry name" value="Helical domain of apoptotic protease-activating factors"/>
    <property type="match status" value="1"/>
</dbReference>
<dbReference type="EMBL" id="JBJKBG010000005">
    <property type="protein sequence ID" value="KAL3739696.1"/>
    <property type="molecule type" value="Genomic_DNA"/>
</dbReference>
<dbReference type="Proteomes" id="UP001634007">
    <property type="component" value="Unassembled WGS sequence"/>
</dbReference>
<dbReference type="AlphaFoldDB" id="A0ABD3KIH7"/>
<evidence type="ECO:0000259" key="5">
    <source>
        <dbReference type="PROSITE" id="PS50104"/>
    </source>
</evidence>
<keyword evidence="1" id="KW-0433">Leucine-rich repeat</keyword>
<dbReference type="SUPFAM" id="SSF46785">
    <property type="entry name" value="Winged helix' DNA-binding domain"/>
    <property type="match status" value="1"/>
</dbReference>
<dbReference type="Pfam" id="PF01582">
    <property type="entry name" value="TIR"/>
    <property type="match status" value="1"/>
</dbReference>
<evidence type="ECO:0000313" key="6">
    <source>
        <dbReference type="EMBL" id="KAL3739696.1"/>
    </source>
</evidence>
<dbReference type="InterPro" id="IPR036390">
    <property type="entry name" value="WH_DNA-bd_sf"/>
</dbReference>
<keyword evidence="3" id="KW-0611">Plant defense</keyword>
<evidence type="ECO:0000256" key="3">
    <source>
        <dbReference type="ARBA" id="ARBA00022821"/>
    </source>
</evidence>
<dbReference type="InterPro" id="IPR002182">
    <property type="entry name" value="NB-ARC"/>
</dbReference>
<dbReference type="InterPro" id="IPR035897">
    <property type="entry name" value="Toll_tir_struct_dom_sf"/>
</dbReference>
<dbReference type="Gene3D" id="3.40.50.300">
    <property type="entry name" value="P-loop containing nucleotide triphosphate hydrolases"/>
    <property type="match status" value="1"/>
</dbReference>
<dbReference type="Gene3D" id="3.80.10.10">
    <property type="entry name" value="Ribonuclease Inhibitor"/>
    <property type="match status" value="2"/>
</dbReference>
<dbReference type="SUPFAM" id="SSF52540">
    <property type="entry name" value="P-loop containing nucleoside triphosphate hydrolases"/>
    <property type="match status" value="1"/>
</dbReference>
<dbReference type="SUPFAM" id="SSF52058">
    <property type="entry name" value="L domain-like"/>
    <property type="match status" value="1"/>
</dbReference>
<organism evidence="6 7">
    <name type="scientific">Eucalyptus globulus</name>
    <name type="common">Tasmanian blue gum</name>
    <dbReference type="NCBI Taxonomy" id="34317"/>
    <lineage>
        <taxon>Eukaryota</taxon>
        <taxon>Viridiplantae</taxon>
        <taxon>Streptophyta</taxon>
        <taxon>Embryophyta</taxon>
        <taxon>Tracheophyta</taxon>
        <taxon>Spermatophyta</taxon>
        <taxon>Magnoliopsida</taxon>
        <taxon>eudicotyledons</taxon>
        <taxon>Gunneridae</taxon>
        <taxon>Pentapetalae</taxon>
        <taxon>rosids</taxon>
        <taxon>malvids</taxon>
        <taxon>Myrtales</taxon>
        <taxon>Myrtaceae</taxon>
        <taxon>Myrtoideae</taxon>
        <taxon>Eucalypteae</taxon>
        <taxon>Eucalyptus</taxon>
    </lineage>
</organism>
<gene>
    <name evidence="6" type="ORF">ACJRO7_021027</name>
</gene>
<dbReference type="InterPro" id="IPR027417">
    <property type="entry name" value="P-loop_NTPase"/>
</dbReference>
<evidence type="ECO:0000313" key="7">
    <source>
        <dbReference type="Proteomes" id="UP001634007"/>
    </source>
</evidence>
<dbReference type="InterPro" id="IPR042197">
    <property type="entry name" value="Apaf_helical"/>
</dbReference>
<dbReference type="PANTHER" id="PTHR11017">
    <property type="entry name" value="LEUCINE-RICH REPEAT-CONTAINING PROTEIN"/>
    <property type="match status" value="1"/>
</dbReference>
<evidence type="ECO:0000256" key="2">
    <source>
        <dbReference type="ARBA" id="ARBA00022737"/>
    </source>
</evidence>
<name>A0ABD3KIH7_EUCGL</name>
<dbReference type="Pfam" id="PF23286">
    <property type="entry name" value="LRR_13"/>
    <property type="match status" value="1"/>
</dbReference>
<keyword evidence="2" id="KW-0677">Repeat</keyword>
<dbReference type="InterPro" id="IPR000157">
    <property type="entry name" value="TIR_dom"/>
</dbReference>
<dbReference type="Pfam" id="PF23282">
    <property type="entry name" value="WHD_ROQ1"/>
    <property type="match status" value="1"/>
</dbReference>
<comment type="caution">
    <text evidence="6">The sequence shown here is derived from an EMBL/GenBank/DDBJ whole genome shotgun (WGS) entry which is preliminary data.</text>
</comment>
<dbReference type="InterPro" id="IPR058546">
    <property type="entry name" value="RPS4B/Roq1-like_LRR"/>
</dbReference>
<keyword evidence="7" id="KW-1185">Reference proteome</keyword>
<dbReference type="Gene3D" id="3.40.50.10140">
    <property type="entry name" value="Toll/interleukin-1 receptor homology (TIR) domain"/>
    <property type="match status" value="1"/>
</dbReference>
<feature type="domain" description="TIR" evidence="5">
    <location>
        <begin position="9"/>
        <end position="175"/>
    </location>
</feature>
<evidence type="ECO:0000256" key="1">
    <source>
        <dbReference type="ARBA" id="ARBA00022614"/>
    </source>
</evidence>
<keyword evidence="4" id="KW-0520">NAD</keyword>